<feature type="compositionally biased region" description="Polar residues" evidence="2">
    <location>
        <begin position="1"/>
        <end position="10"/>
    </location>
</feature>
<sequence length="146" mass="16445">MLERNLQNCKMDNDPTAERNRDPSEVDNNMNVDDELDNGGQGNNEEEELFDEVEDGFDEEFGPQEFSALNNQLDQLQSALDSLESRNDDIHSKLLDLLRSSREIRQVMTEENMQTQTSELSASADNKTLETSNNSLGSGKSDVVEN</sequence>
<dbReference type="STRING" id="48709.A0A1D2MQX4"/>
<evidence type="ECO:0000256" key="1">
    <source>
        <dbReference type="SAM" id="Coils"/>
    </source>
</evidence>
<feature type="compositionally biased region" description="Basic and acidic residues" evidence="2">
    <location>
        <begin position="11"/>
        <end position="24"/>
    </location>
</feature>
<organism evidence="3 4">
    <name type="scientific">Orchesella cincta</name>
    <name type="common">Springtail</name>
    <name type="synonym">Podura cincta</name>
    <dbReference type="NCBI Taxonomy" id="48709"/>
    <lineage>
        <taxon>Eukaryota</taxon>
        <taxon>Metazoa</taxon>
        <taxon>Ecdysozoa</taxon>
        <taxon>Arthropoda</taxon>
        <taxon>Hexapoda</taxon>
        <taxon>Collembola</taxon>
        <taxon>Entomobryomorpha</taxon>
        <taxon>Entomobryoidea</taxon>
        <taxon>Orchesellidae</taxon>
        <taxon>Orchesellinae</taxon>
        <taxon>Orchesella</taxon>
    </lineage>
</organism>
<dbReference type="Proteomes" id="UP000094527">
    <property type="component" value="Unassembled WGS sequence"/>
</dbReference>
<name>A0A1D2MQX4_ORCCI</name>
<dbReference type="PANTHER" id="PTHR34344:SF1">
    <property type="entry name" value="BUBLIN COILED-COIL PROTEIN"/>
    <property type="match status" value="1"/>
</dbReference>
<dbReference type="Pfam" id="PF03670">
    <property type="entry name" value="UPF0184"/>
    <property type="match status" value="1"/>
</dbReference>
<evidence type="ECO:0000313" key="4">
    <source>
        <dbReference type="Proteomes" id="UP000094527"/>
    </source>
</evidence>
<keyword evidence="1" id="KW-0175">Coiled coil</keyword>
<proteinExistence type="predicted"/>
<dbReference type="EMBL" id="LJIJ01000685">
    <property type="protein sequence ID" value="ODM95322.1"/>
    <property type="molecule type" value="Genomic_DNA"/>
</dbReference>
<feature type="region of interest" description="Disordered" evidence="2">
    <location>
        <begin position="1"/>
        <end position="50"/>
    </location>
</feature>
<evidence type="ECO:0000256" key="2">
    <source>
        <dbReference type="SAM" id="MobiDB-lite"/>
    </source>
</evidence>
<gene>
    <name evidence="3" type="ORF">Ocin01_11345</name>
</gene>
<dbReference type="InterPro" id="IPR005374">
    <property type="entry name" value="BBLN_eukaryota"/>
</dbReference>
<feature type="region of interest" description="Disordered" evidence="2">
    <location>
        <begin position="110"/>
        <end position="146"/>
    </location>
</feature>
<protein>
    <submittedName>
        <fullName evidence="3">Uncharacterized protein</fullName>
    </submittedName>
</protein>
<reference evidence="3 4" key="1">
    <citation type="journal article" date="2016" name="Genome Biol. Evol.">
        <title>Gene Family Evolution Reflects Adaptation to Soil Environmental Stressors in the Genome of the Collembolan Orchesella cincta.</title>
        <authorList>
            <person name="Faddeeva-Vakhrusheva A."/>
            <person name="Derks M.F."/>
            <person name="Anvar S.Y."/>
            <person name="Agamennone V."/>
            <person name="Suring W."/>
            <person name="Smit S."/>
            <person name="van Straalen N.M."/>
            <person name="Roelofs D."/>
        </authorList>
    </citation>
    <scope>NUCLEOTIDE SEQUENCE [LARGE SCALE GENOMIC DNA]</scope>
    <source>
        <tissue evidence="3">Mixed pool</tissue>
    </source>
</reference>
<dbReference type="PANTHER" id="PTHR34344">
    <property type="entry name" value="UPF0184 PROTEIN C9ORF16"/>
    <property type="match status" value="1"/>
</dbReference>
<feature type="compositionally biased region" description="Polar residues" evidence="2">
    <location>
        <begin position="110"/>
        <end position="138"/>
    </location>
</feature>
<accession>A0A1D2MQX4</accession>
<feature type="coiled-coil region" evidence="1">
    <location>
        <begin position="66"/>
        <end position="93"/>
    </location>
</feature>
<comment type="caution">
    <text evidence="3">The sequence shown here is derived from an EMBL/GenBank/DDBJ whole genome shotgun (WGS) entry which is preliminary data.</text>
</comment>
<dbReference type="OrthoDB" id="10050612at2759"/>
<dbReference type="AlphaFoldDB" id="A0A1D2MQX4"/>
<dbReference type="OMA" id="FGNHEIS"/>
<keyword evidence="4" id="KW-1185">Reference proteome</keyword>
<evidence type="ECO:0000313" key="3">
    <source>
        <dbReference type="EMBL" id="ODM95322.1"/>
    </source>
</evidence>